<evidence type="ECO:0000313" key="4">
    <source>
        <dbReference type="Proteomes" id="UP000325902"/>
    </source>
</evidence>
<evidence type="ECO:0000256" key="1">
    <source>
        <dbReference type="SAM" id="MobiDB-lite"/>
    </source>
</evidence>
<sequence length="607" mass="69377">MSAAPIRKPDFPIQSAPLSGGPQLSGRDLYKQAVKDYLTKEIKKVKAENERVKEKNNEAVARHRLARHSEEYIRERYEEAYNRLPQATPASSQLDNASNQSSRNLSGSYYSDPASSHDGAQPKAADAASSDSSSASSAFSASSGNIVNLTLLDREVFEFEARKIDTSRGFLSSEHDRFLDAHDNGYKADEPSRTQLRGDTQRLHQAIGDPASKGKWKWHKKLGEGTFGTARLYRYADDNDQTLARVVVKRDRGEPQDEERRHLKTLRDAGVDCKYIVKYLGETRLPGNLGCTYLEYAPYGTLHELYKDYEAYEADDSNTSHHWHQNYPTVLLADFGGVNEKSAKDEEHRGMGTPGFNPWIGQVILTGMRPFWPDSQLWDIPQPPWEAPDQPAPSDDQRKAYEYYCYQISRTDWPKRHPRRARNEQNHSMENVEALKEAFFPGKRDKDIETDPLFDALTLRAYDDASADTPLTSYRPSNAVDPHFSALRPQYSARLVECVFRCLEPLPADRPTVQDVLEEARDVCRADFERAWPGYPEMGSRQMGVGVEPDEYAPYRMRPVVPGPRPWREGDEDDRNWKQLEAPMWLMIRRDKYPISKKVLNDKYKGE</sequence>
<reference evidence="3 4" key="1">
    <citation type="journal article" date="2019" name="Sci. Rep.">
        <title>A multi-omics analysis of the grapevine pathogen Lasiodiplodia theobromae reveals that temperature affects the expression of virulence- and pathogenicity-related genes.</title>
        <authorList>
            <person name="Felix C."/>
            <person name="Meneses R."/>
            <person name="Goncalves M.F.M."/>
            <person name="Tilleman L."/>
            <person name="Duarte A.S."/>
            <person name="Jorrin-Novo J.V."/>
            <person name="Van de Peer Y."/>
            <person name="Deforce D."/>
            <person name="Van Nieuwerburgh F."/>
            <person name="Esteves A.C."/>
            <person name="Alves A."/>
        </authorList>
    </citation>
    <scope>NUCLEOTIDE SEQUENCE [LARGE SCALE GENOMIC DNA]</scope>
    <source>
        <strain evidence="3 4">LA-SOL3</strain>
    </source>
</reference>
<gene>
    <name evidence="3" type="ORF">DBV05_g5765</name>
</gene>
<dbReference type="InterPro" id="IPR000719">
    <property type="entry name" value="Prot_kinase_dom"/>
</dbReference>
<evidence type="ECO:0000313" key="3">
    <source>
        <dbReference type="EMBL" id="KAB2575652.1"/>
    </source>
</evidence>
<dbReference type="SUPFAM" id="SSF56112">
    <property type="entry name" value="Protein kinase-like (PK-like)"/>
    <property type="match status" value="1"/>
</dbReference>
<feature type="compositionally biased region" description="Low complexity" evidence="1">
    <location>
        <begin position="124"/>
        <end position="140"/>
    </location>
</feature>
<protein>
    <recommendedName>
        <fullName evidence="2">Protein kinase domain-containing protein</fullName>
    </recommendedName>
</protein>
<organism evidence="3 4">
    <name type="scientific">Lasiodiplodia theobromae</name>
    <dbReference type="NCBI Taxonomy" id="45133"/>
    <lineage>
        <taxon>Eukaryota</taxon>
        <taxon>Fungi</taxon>
        <taxon>Dikarya</taxon>
        <taxon>Ascomycota</taxon>
        <taxon>Pezizomycotina</taxon>
        <taxon>Dothideomycetes</taxon>
        <taxon>Dothideomycetes incertae sedis</taxon>
        <taxon>Botryosphaeriales</taxon>
        <taxon>Botryosphaeriaceae</taxon>
        <taxon>Lasiodiplodia</taxon>
    </lineage>
</organism>
<keyword evidence="4" id="KW-1185">Reference proteome</keyword>
<dbReference type="InterPro" id="IPR011009">
    <property type="entry name" value="Kinase-like_dom_sf"/>
</dbReference>
<feature type="region of interest" description="Disordered" evidence="1">
    <location>
        <begin position="1"/>
        <end position="27"/>
    </location>
</feature>
<comment type="caution">
    <text evidence="3">The sequence shown here is derived from an EMBL/GenBank/DDBJ whole genome shotgun (WGS) entry which is preliminary data.</text>
</comment>
<dbReference type="EMBL" id="VCHE01000031">
    <property type="protein sequence ID" value="KAB2575652.1"/>
    <property type="molecule type" value="Genomic_DNA"/>
</dbReference>
<dbReference type="OrthoDB" id="3945224at2759"/>
<feature type="domain" description="Protein kinase" evidence="2">
    <location>
        <begin position="216"/>
        <end position="518"/>
    </location>
</feature>
<feature type="region of interest" description="Disordered" evidence="1">
    <location>
        <begin position="47"/>
        <end position="68"/>
    </location>
</feature>
<dbReference type="GO" id="GO:0004672">
    <property type="term" value="F:protein kinase activity"/>
    <property type="evidence" value="ECO:0007669"/>
    <property type="project" value="InterPro"/>
</dbReference>
<accession>A0A5N5DEX5</accession>
<feature type="region of interest" description="Disordered" evidence="1">
    <location>
        <begin position="87"/>
        <end position="140"/>
    </location>
</feature>
<dbReference type="Proteomes" id="UP000325902">
    <property type="component" value="Unassembled WGS sequence"/>
</dbReference>
<dbReference type="AlphaFoldDB" id="A0A5N5DEX5"/>
<name>A0A5N5DEX5_9PEZI</name>
<dbReference type="GO" id="GO:0005524">
    <property type="term" value="F:ATP binding"/>
    <property type="evidence" value="ECO:0007669"/>
    <property type="project" value="InterPro"/>
</dbReference>
<feature type="compositionally biased region" description="Polar residues" evidence="1">
    <location>
        <begin position="88"/>
        <end position="109"/>
    </location>
</feature>
<evidence type="ECO:0000259" key="2">
    <source>
        <dbReference type="SMART" id="SM00220"/>
    </source>
</evidence>
<dbReference type="Gene3D" id="1.10.510.10">
    <property type="entry name" value="Transferase(Phosphotransferase) domain 1"/>
    <property type="match status" value="1"/>
</dbReference>
<dbReference type="SMART" id="SM00220">
    <property type="entry name" value="S_TKc"/>
    <property type="match status" value="1"/>
</dbReference>
<proteinExistence type="predicted"/>